<proteinExistence type="inferred from homology"/>
<evidence type="ECO:0000313" key="13">
    <source>
        <dbReference type="Proteomes" id="UP000811246"/>
    </source>
</evidence>
<dbReference type="Proteomes" id="UP000811246">
    <property type="component" value="Chromosome 1"/>
</dbReference>
<evidence type="ECO:0000256" key="8">
    <source>
        <dbReference type="ARBA" id="ARBA00023315"/>
    </source>
</evidence>
<keyword evidence="4 10" id="KW-0812">Transmembrane</keyword>
<keyword evidence="5 10" id="KW-1133">Transmembrane helix</keyword>
<sequence length="264" mass="29843">MAGHDLSSPLLPSQASHSQHLTLIVNDSDFASNSNNKITTNDDIGNNKGGWSSHSHNNNRKPFDVIGSKGLEVPGPTTLDPFRNETLRIVGLYEWVKIVVCLPIAAVRLVLFGVCLLLGFLATKVALEGWKDEHNPLPRWRSRIMWVTRICARCILFSFGYHWIRRKGKPAPREIAPIVVSNHVSYIEPIFYFYELFPTIVAAESHDSIPLVGTIIRSMQVIYVNRFSPSSRKRAINEIKDLNTEKGFLQWISSITIIPRGYHN</sequence>
<feature type="domain" description="Phospholipid/glycerol acyltransferase" evidence="11">
    <location>
        <begin position="171"/>
        <end position="246"/>
    </location>
</feature>
<dbReference type="GO" id="GO:0071618">
    <property type="term" value="F:lysophosphatidylethanolamine acyltransferase activity"/>
    <property type="evidence" value="ECO:0007669"/>
    <property type="project" value="TreeGrafter"/>
</dbReference>
<comment type="caution">
    <text evidence="12">The sequence shown here is derived from an EMBL/GenBank/DDBJ whole genome shotgun (WGS) entry which is preliminary data.</text>
</comment>
<evidence type="ECO:0000256" key="2">
    <source>
        <dbReference type="ARBA" id="ARBA00008655"/>
    </source>
</evidence>
<comment type="subcellular location">
    <subcellularLocation>
        <location evidence="1">Membrane</location>
    </subcellularLocation>
</comment>
<evidence type="ECO:0000259" key="11">
    <source>
        <dbReference type="Pfam" id="PF01553"/>
    </source>
</evidence>
<feature type="transmembrane region" description="Helical" evidence="10">
    <location>
        <begin position="98"/>
        <end position="123"/>
    </location>
</feature>
<evidence type="ECO:0000256" key="9">
    <source>
        <dbReference type="SAM" id="MobiDB-lite"/>
    </source>
</evidence>
<dbReference type="PANTHER" id="PTHR23063">
    <property type="entry name" value="PHOSPHOLIPID ACYLTRANSFERASE"/>
    <property type="match status" value="1"/>
</dbReference>
<name>A0A922GC54_CARIL</name>
<comment type="similarity">
    <text evidence="2">Belongs to the 1-acyl-sn-glycerol-3-phosphate acyltransferase family.</text>
</comment>
<evidence type="ECO:0000313" key="12">
    <source>
        <dbReference type="EMBL" id="KAG6734160.1"/>
    </source>
</evidence>
<dbReference type="EMBL" id="CM031825">
    <property type="protein sequence ID" value="KAG6734160.1"/>
    <property type="molecule type" value="Genomic_DNA"/>
</dbReference>
<feature type="region of interest" description="Disordered" evidence="9">
    <location>
        <begin position="36"/>
        <end position="59"/>
    </location>
</feature>
<dbReference type="SUPFAM" id="SSF69593">
    <property type="entry name" value="Glycerol-3-phosphate (1)-acyltransferase"/>
    <property type="match status" value="1"/>
</dbReference>
<protein>
    <recommendedName>
        <fullName evidence="11">Phospholipid/glycerol acyltransferase domain-containing protein</fullName>
    </recommendedName>
</protein>
<keyword evidence="6" id="KW-0443">Lipid metabolism</keyword>
<accession>A0A922GC54</accession>
<dbReference type="PANTHER" id="PTHR23063:SF52">
    <property type="entry name" value="LYSOPHOSPHATIDYLCHOLINE ACYLTRANSFERASE"/>
    <property type="match status" value="1"/>
</dbReference>
<dbReference type="GO" id="GO:0016020">
    <property type="term" value="C:membrane"/>
    <property type="evidence" value="ECO:0007669"/>
    <property type="project" value="UniProtKB-SubCell"/>
</dbReference>
<evidence type="ECO:0000256" key="1">
    <source>
        <dbReference type="ARBA" id="ARBA00004370"/>
    </source>
</evidence>
<keyword evidence="8" id="KW-0012">Acyltransferase</keyword>
<reference evidence="12" key="1">
    <citation type="submission" date="2021-01" db="EMBL/GenBank/DDBJ databases">
        <authorList>
            <person name="Lovell J.T."/>
            <person name="Bentley N."/>
            <person name="Bhattarai G."/>
            <person name="Jenkins J.W."/>
            <person name="Sreedasyam A."/>
            <person name="Alarcon Y."/>
            <person name="Bock C."/>
            <person name="Boston L."/>
            <person name="Carlson J."/>
            <person name="Cervantes K."/>
            <person name="Clermont K."/>
            <person name="Krom N."/>
            <person name="Kubenka K."/>
            <person name="Mamidi S."/>
            <person name="Mattison C."/>
            <person name="Monteros M."/>
            <person name="Pisani C."/>
            <person name="Plott C."/>
            <person name="Rajasekar S."/>
            <person name="Rhein H.S."/>
            <person name="Rohla C."/>
            <person name="Song M."/>
            <person name="Hilaire R.S."/>
            <person name="Shu S."/>
            <person name="Wells L."/>
            <person name="Wang X."/>
            <person name="Webber J."/>
            <person name="Heerema R.J."/>
            <person name="Klein P."/>
            <person name="Conner P."/>
            <person name="Grauke L."/>
            <person name="Grimwood J."/>
            <person name="Schmutz J."/>
            <person name="Randall J.J."/>
        </authorList>
    </citation>
    <scope>NUCLEOTIDE SEQUENCE</scope>
    <source>
        <tissue evidence="12">Leaf</tissue>
    </source>
</reference>
<dbReference type="Pfam" id="PF01553">
    <property type="entry name" value="Acyltransferase"/>
    <property type="match status" value="1"/>
</dbReference>
<feature type="transmembrane region" description="Helical" evidence="10">
    <location>
        <begin position="143"/>
        <end position="164"/>
    </location>
</feature>
<dbReference type="GO" id="GO:0006644">
    <property type="term" value="P:phospholipid metabolic process"/>
    <property type="evidence" value="ECO:0007669"/>
    <property type="project" value="TreeGrafter"/>
</dbReference>
<keyword evidence="3" id="KW-0808">Transferase</keyword>
<keyword evidence="7 10" id="KW-0472">Membrane</keyword>
<evidence type="ECO:0000256" key="3">
    <source>
        <dbReference type="ARBA" id="ARBA00022679"/>
    </source>
</evidence>
<dbReference type="AlphaFoldDB" id="A0A922GC54"/>
<feature type="compositionally biased region" description="Polar residues" evidence="9">
    <location>
        <begin position="36"/>
        <end position="56"/>
    </location>
</feature>
<gene>
    <name evidence="12" type="ORF">I3842_01G259800</name>
</gene>
<organism evidence="12 13">
    <name type="scientific">Carya illinoinensis</name>
    <name type="common">Pecan</name>
    <dbReference type="NCBI Taxonomy" id="32201"/>
    <lineage>
        <taxon>Eukaryota</taxon>
        <taxon>Viridiplantae</taxon>
        <taxon>Streptophyta</taxon>
        <taxon>Embryophyta</taxon>
        <taxon>Tracheophyta</taxon>
        <taxon>Spermatophyta</taxon>
        <taxon>Magnoliopsida</taxon>
        <taxon>eudicotyledons</taxon>
        <taxon>Gunneridae</taxon>
        <taxon>Pentapetalae</taxon>
        <taxon>rosids</taxon>
        <taxon>fabids</taxon>
        <taxon>Fagales</taxon>
        <taxon>Juglandaceae</taxon>
        <taxon>Carya</taxon>
    </lineage>
</organism>
<evidence type="ECO:0000256" key="4">
    <source>
        <dbReference type="ARBA" id="ARBA00022692"/>
    </source>
</evidence>
<evidence type="ECO:0000256" key="6">
    <source>
        <dbReference type="ARBA" id="ARBA00023098"/>
    </source>
</evidence>
<dbReference type="InterPro" id="IPR002123">
    <property type="entry name" value="Plipid/glycerol_acylTrfase"/>
</dbReference>
<evidence type="ECO:0000256" key="5">
    <source>
        <dbReference type="ARBA" id="ARBA00022989"/>
    </source>
</evidence>
<evidence type="ECO:0000256" key="7">
    <source>
        <dbReference type="ARBA" id="ARBA00023136"/>
    </source>
</evidence>
<evidence type="ECO:0000256" key="10">
    <source>
        <dbReference type="SAM" id="Phobius"/>
    </source>
</evidence>